<dbReference type="KEGG" id="vg:40074634"/>
<keyword evidence="3" id="KW-1185">Reference proteome</keyword>
<sequence length="474" mass="51353">MKRNFFTAALESEASGAVDISEVTEVSTLQPKPGFKEDGSLAEPSTDDVKAAKEFGEDAAIADHDEIDAVAESQEHTLALEHLQSVAMRFCRMGAALEDIAEQAEASLEPVQAEAGEAGEAGEGAPAAVGEPGAGLTPETVQMLTTAIDAAGIGEPLQESVALESFGFDQRVATEGFVDVVKERAEKVWAAVAKFAKKAFELTGEKLKRFADYFRGLPKIYEKLEKEGQILNGHAGKPFQSAKWEKTVQERFYAPSSTKNPIAAVDNAGSEFDEVIRLVENKLVGEMRALSNSWATDKPETVVAAMNRCISTAKGLQDMGESRFQHSSVKVEVNLPERVTVDNTGGLEGTKVVFEEGKRDFSAGVKIASPADIKHLKETAVRAERAVMSALDALFDADFEPKYKARHSYDKDDREVARKLLSKYSNLMRVLADLSAGCVFGAAHGLYFNHFGATRWIRFSIAEAKAANRGGHKE</sequence>
<evidence type="ECO:0000313" key="3">
    <source>
        <dbReference type="Proteomes" id="UP000222831"/>
    </source>
</evidence>
<dbReference type="RefSeq" id="YP_009598932.1">
    <property type="nucleotide sequence ID" value="NC_041911.1"/>
</dbReference>
<feature type="compositionally biased region" description="Low complexity" evidence="1">
    <location>
        <begin position="113"/>
        <end position="133"/>
    </location>
</feature>
<evidence type="ECO:0000313" key="2">
    <source>
        <dbReference type="EMBL" id="BAW19213.1"/>
    </source>
</evidence>
<feature type="region of interest" description="Disordered" evidence="1">
    <location>
        <begin position="112"/>
        <end position="133"/>
    </location>
</feature>
<proteinExistence type="predicted"/>
<dbReference type="EMBL" id="AP017924">
    <property type="protein sequence ID" value="BAW19213.1"/>
    <property type="molecule type" value="Genomic_DNA"/>
</dbReference>
<organism evidence="2 3">
    <name type="scientific">Ralstonia phage RP12</name>
    <dbReference type="NCBI Taxonomy" id="1923889"/>
    <lineage>
        <taxon>Viruses</taxon>
        <taxon>Duplodnaviria</taxon>
        <taxon>Heunggongvirae</taxon>
        <taxon>Uroviricota</taxon>
        <taxon>Caudoviricetes</taxon>
        <taxon>Chimalliviridae</taxon>
        <taxon>Ripduovirus</taxon>
        <taxon>Ripduovirus RP12</taxon>
    </lineage>
</organism>
<dbReference type="Proteomes" id="UP000222831">
    <property type="component" value="Segment"/>
</dbReference>
<evidence type="ECO:0000256" key="1">
    <source>
        <dbReference type="SAM" id="MobiDB-lite"/>
    </source>
</evidence>
<name>A0A1L7N154_9CAUD</name>
<feature type="region of interest" description="Disordered" evidence="1">
    <location>
        <begin position="24"/>
        <end position="47"/>
    </location>
</feature>
<protein>
    <submittedName>
        <fullName evidence="2">Uncharacterized protein</fullName>
    </submittedName>
</protein>
<reference evidence="2 3" key="1">
    <citation type="submission" date="2016-12" db="EMBL/GenBank/DDBJ databases">
        <title>Characterization of two jumbo phages RP12 and RP31 infecting the phytopathogen Ralstonia solanacearum.</title>
        <authorList>
            <person name="Kawasaki T."/>
            <person name="Yoshikawa G."/>
            <person name="Ogata H."/>
            <person name="Yamada T."/>
        </authorList>
    </citation>
    <scope>NUCLEOTIDE SEQUENCE [LARGE SCALE GENOMIC DNA]</scope>
    <source>
        <strain evidence="2 3">RP12</strain>
    </source>
</reference>
<accession>A0A1L7N154</accession>
<dbReference type="GeneID" id="40074634"/>